<dbReference type="InterPro" id="IPR005844">
    <property type="entry name" value="A-D-PHexomutase_a/b/a-I"/>
</dbReference>
<feature type="domain" description="Alpha-D-phosphohexomutase alpha/beta/alpha" evidence="7">
    <location>
        <begin position="158"/>
        <end position="235"/>
    </location>
</feature>
<comment type="cofactor">
    <cofactor evidence="1">
        <name>Mg(2+)</name>
        <dbReference type="ChEBI" id="CHEBI:18420"/>
    </cofactor>
</comment>
<protein>
    <recommendedName>
        <fullName evidence="7">Alpha-D-phosphohexomutase alpha/beta/alpha domain-containing protein</fullName>
    </recommendedName>
</protein>
<dbReference type="Gene3D" id="3.40.120.10">
    <property type="entry name" value="Alpha-D-Glucose-1,6-Bisphosphate, subunit A, domain 3"/>
    <property type="match status" value="3"/>
</dbReference>
<keyword evidence="4" id="KW-0479">Metal-binding</keyword>
<proteinExistence type="inferred from homology"/>
<comment type="similarity">
    <text evidence="2">Belongs to the phosphohexose mutase family.</text>
</comment>
<evidence type="ECO:0000256" key="1">
    <source>
        <dbReference type="ARBA" id="ARBA00001946"/>
    </source>
</evidence>
<evidence type="ECO:0000313" key="8">
    <source>
        <dbReference type="EMBL" id="HGT38456.1"/>
    </source>
</evidence>
<sequence>MLRSDHRTGIDRFANRRLQVSRSAGSTGNEFAMDVPLPPPTFYVCPGERYAISRSVHWARLAAFYDKCRDCPHQHDTGLLPARLVRAPQAESALRAVRRTRQLLPGGVRGRYLNDIDRQTAMAWARAFAARLWDDRPFPGRLMPVETVSASRPLPWRGPVVVAGFDERPASPDVAVGIITGLRQMGCQVLDVGCVTRPMWKLAQEWFHADGGMFVTGAGCDPAWTGWDMLRAGGRAQIAPAELAAESSVPIGRPTRTAGTVATRTILADYRAGLTKWFHALRPLKVVCATPLQLLRDLLPPLFAPLPCQFQVQAWPRQRTIVDAPPPGIDRLANVVRETRADVGVLIDEDGATRTLIDEQGKPLPPSAWQPWLQRHVDEPLGEDGVVILGAVLQALSLSDAPFSERLRGPAC</sequence>
<dbReference type="GO" id="GO:0016868">
    <property type="term" value="F:intramolecular phosphotransferase activity"/>
    <property type="evidence" value="ECO:0007669"/>
    <property type="project" value="InterPro"/>
</dbReference>
<dbReference type="InterPro" id="IPR016055">
    <property type="entry name" value="A-D-PHexomutase_a/b/a-I/II/III"/>
</dbReference>
<evidence type="ECO:0000256" key="6">
    <source>
        <dbReference type="ARBA" id="ARBA00023235"/>
    </source>
</evidence>
<accession>A0A7C4LJY4</accession>
<dbReference type="PANTHER" id="PTHR43771">
    <property type="entry name" value="PHOSPHOMANNOMUTASE"/>
    <property type="match status" value="1"/>
</dbReference>
<evidence type="ECO:0000256" key="4">
    <source>
        <dbReference type="ARBA" id="ARBA00022723"/>
    </source>
</evidence>
<dbReference type="SUPFAM" id="SSF53738">
    <property type="entry name" value="Phosphoglucomutase, first 3 domains"/>
    <property type="match status" value="1"/>
</dbReference>
<gene>
    <name evidence="8" type="ORF">ENS64_04235</name>
</gene>
<dbReference type="AlphaFoldDB" id="A0A7C4LJY4"/>
<evidence type="ECO:0000259" key="7">
    <source>
        <dbReference type="Pfam" id="PF02878"/>
    </source>
</evidence>
<dbReference type="GO" id="GO:0046872">
    <property type="term" value="F:metal ion binding"/>
    <property type="evidence" value="ECO:0007669"/>
    <property type="project" value="UniProtKB-KW"/>
</dbReference>
<evidence type="ECO:0000256" key="5">
    <source>
        <dbReference type="ARBA" id="ARBA00022842"/>
    </source>
</evidence>
<dbReference type="EMBL" id="DSVQ01000009">
    <property type="protein sequence ID" value="HGT38456.1"/>
    <property type="molecule type" value="Genomic_DNA"/>
</dbReference>
<dbReference type="PANTHER" id="PTHR43771:SF2">
    <property type="entry name" value="PHOSPHOMANNOMUTASE_PHOSPHOGLUCOMUTASE"/>
    <property type="match status" value="1"/>
</dbReference>
<reference evidence="8" key="1">
    <citation type="journal article" date="2020" name="mSystems">
        <title>Genome- and Community-Level Interaction Insights into Carbon Utilization and Element Cycling Functions of Hydrothermarchaeota in Hydrothermal Sediment.</title>
        <authorList>
            <person name="Zhou Z."/>
            <person name="Liu Y."/>
            <person name="Xu W."/>
            <person name="Pan J."/>
            <person name="Luo Z.H."/>
            <person name="Li M."/>
        </authorList>
    </citation>
    <scope>NUCLEOTIDE SEQUENCE [LARGE SCALE GENOMIC DNA]</scope>
    <source>
        <strain evidence="8">SpSt-508</strain>
    </source>
</reference>
<dbReference type="GO" id="GO:0005975">
    <property type="term" value="P:carbohydrate metabolic process"/>
    <property type="evidence" value="ECO:0007669"/>
    <property type="project" value="InterPro"/>
</dbReference>
<keyword evidence="5" id="KW-0460">Magnesium</keyword>
<name>A0A7C4LJY4_9PLAN</name>
<comment type="caution">
    <text evidence="8">The sequence shown here is derived from an EMBL/GenBank/DDBJ whole genome shotgun (WGS) entry which is preliminary data.</text>
</comment>
<keyword evidence="3" id="KW-0597">Phosphoprotein</keyword>
<evidence type="ECO:0000256" key="2">
    <source>
        <dbReference type="ARBA" id="ARBA00010231"/>
    </source>
</evidence>
<dbReference type="Pfam" id="PF02878">
    <property type="entry name" value="PGM_PMM_I"/>
    <property type="match status" value="1"/>
</dbReference>
<evidence type="ECO:0000256" key="3">
    <source>
        <dbReference type="ARBA" id="ARBA00022553"/>
    </source>
</evidence>
<organism evidence="8">
    <name type="scientific">Schlesneria paludicola</name>
    <dbReference type="NCBI Taxonomy" id="360056"/>
    <lineage>
        <taxon>Bacteria</taxon>
        <taxon>Pseudomonadati</taxon>
        <taxon>Planctomycetota</taxon>
        <taxon>Planctomycetia</taxon>
        <taxon>Planctomycetales</taxon>
        <taxon>Planctomycetaceae</taxon>
        <taxon>Schlesneria</taxon>
    </lineage>
</organism>
<keyword evidence="6" id="KW-0413">Isomerase</keyword>